<dbReference type="GeneID" id="302580669"/>
<evidence type="ECO:0000313" key="1">
    <source>
        <dbReference type="EMBL" id="MBP2857291.1"/>
    </source>
</evidence>
<evidence type="ECO:0000313" key="3">
    <source>
        <dbReference type="Proteomes" id="UP000810130"/>
    </source>
</evidence>
<evidence type="ECO:0000313" key="2">
    <source>
        <dbReference type="EMBL" id="XDL25265.1"/>
    </source>
</evidence>
<dbReference type="Pfam" id="PF11583">
    <property type="entry name" value="AurF"/>
    <property type="match status" value="1"/>
</dbReference>
<accession>A0AB39IU15</accession>
<dbReference type="RefSeq" id="WP_038909001.1">
    <property type="nucleotide sequence ID" value="NZ_CM001972.1"/>
</dbReference>
<reference evidence="2" key="2">
    <citation type="submission" date="2024-07" db="EMBL/GenBank/DDBJ databases">
        <authorList>
            <person name="Pedron J."/>
        </authorList>
    </citation>
    <scope>NUCLEOTIDE SEQUENCE</scope>
    <source>
        <strain evidence="2">A003-S1-M15</strain>
    </source>
</reference>
<dbReference type="Proteomes" id="UP000810130">
    <property type="component" value="Unassembled WGS sequence"/>
</dbReference>
<gene>
    <name evidence="1" type="ORF">J8657_06720</name>
    <name evidence="2" type="ORF">LF929_003310</name>
</gene>
<dbReference type="GO" id="GO:0016491">
    <property type="term" value="F:oxidoreductase activity"/>
    <property type="evidence" value="ECO:0007669"/>
    <property type="project" value="InterPro"/>
</dbReference>
<keyword evidence="3" id="KW-1185">Reference proteome</keyword>
<dbReference type="InterPro" id="IPR012348">
    <property type="entry name" value="RNR-like"/>
</dbReference>
<sequence>MNIHQILERQNRYIDSWAKTAAVTEHQEILNTLSGMHYDPTYDDFVKEYLPFYTAESWAELTDEQHKQLLSFGWFMYNLKTIIIEQSALTEYCKTVLSGCSSFAFTRYFIHRLSQVQVDETYHTLMSYKGIDLCERLRTHGLSIFPDTDLANYINSCQLLTAADRELAWLALTTVCEATISKYLSVLPGVSNVQPAFRFIADMHRQDEASHSSLFMDLIAVAYTELDEYTREKFTTFLKKSITVLTSVDRKTWSHLYSLVGIPLPKRENPSFLELYNFRMLKKYTGVTNV</sequence>
<organism evidence="2">
    <name type="scientific">Dickeya oryzae</name>
    <dbReference type="NCBI Taxonomy" id="1240404"/>
    <lineage>
        <taxon>Bacteria</taxon>
        <taxon>Pseudomonadati</taxon>
        <taxon>Pseudomonadota</taxon>
        <taxon>Gammaproteobacteria</taxon>
        <taxon>Enterobacterales</taxon>
        <taxon>Pectobacteriaceae</taxon>
        <taxon>Dickeya</taxon>
    </lineage>
</organism>
<reference evidence="1 3" key="1">
    <citation type="submission" date="2021-04" db="EMBL/GenBank/DDBJ databases">
        <title>Genomic and host-range diversity within the Dickeya zeae complex, identification of D. zeae and D. oryzae members, proposal of two novel subspecies D. zeae subsp. zeae subsp. nov. and D. zeae subsp. dombae subsp. nov.</title>
        <authorList>
            <person name="Van Gijsegem F."/>
            <person name="Hugouvieux-Cotte-Pattat N."/>
        </authorList>
    </citation>
    <scope>NUCLEOTIDE SEQUENCE [LARGE SCALE GENOMIC DNA]</scope>
    <source>
        <strain evidence="1 3">FVG03</strain>
    </source>
</reference>
<dbReference type="InterPro" id="IPR025859">
    <property type="entry name" value="AurF/CmlI"/>
</dbReference>
<dbReference type="EMBL" id="CP162670">
    <property type="protein sequence ID" value="XDL25265.1"/>
    <property type="molecule type" value="Genomic_DNA"/>
</dbReference>
<proteinExistence type="predicted"/>
<name>A0AB39IU15_9GAMM</name>
<dbReference type="Gene3D" id="1.10.620.20">
    <property type="entry name" value="Ribonucleotide Reductase, subunit A"/>
    <property type="match status" value="1"/>
</dbReference>
<dbReference type="AlphaFoldDB" id="A0AB39IU15"/>
<protein>
    <submittedName>
        <fullName evidence="2">Diiron oxygenase</fullName>
    </submittedName>
</protein>
<dbReference type="EMBL" id="JAGJWX010000004">
    <property type="protein sequence ID" value="MBP2857291.1"/>
    <property type="molecule type" value="Genomic_DNA"/>
</dbReference>